<evidence type="ECO:0000313" key="2">
    <source>
        <dbReference type="Proteomes" id="UP000011761"/>
    </source>
</evidence>
<dbReference type="Proteomes" id="UP000011761">
    <property type="component" value="Unassembled WGS sequence"/>
</dbReference>
<gene>
    <name evidence="1" type="ORF">BAUCODRAFT_33002</name>
</gene>
<organism evidence="1 2">
    <name type="scientific">Baudoinia panamericana (strain UAMH 10762)</name>
    <name type="common">Angels' share fungus</name>
    <name type="synonym">Baudoinia compniacensis (strain UAMH 10762)</name>
    <dbReference type="NCBI Taxonomy" id="717646"/>
    <lineage>
        <taxon>Eukaryota</taxon>
        <taxon>Fungi</taxon>
        <taxon>Dikarya</taxon>
        <taxon>Ascomycota</taxon>
        <taxon>Pezizomycotina</taxon>
        <taxon>Dothideomycetes</taxon>
        <taxon>Dothideomycetidae</taxon>
        <taxon>Mycosphaerellales</taxon>
        <taxon>Teratosphaeriaceae</taxon>
        <taxon>Baudoinia</taxon>
    </lineage>
</organism>
<keyword evidence="2" id="KW-1185">Reference proteome</keyword>
<sequence>MSRLSQKELAKKSRTTVRQLLDGSYPAPVVRTRRTKATHECNAQAERGAARKSRVLVGSLLSDATVNWSLPTLSDLRNSCLSAQLYCLLRYMC</sequence>
<accession>M2N019</accession>
<name>M2N019_BAUPA</name>
<proteinExistence type="predicted"/>
<evidence type="ECO:0000313" key="1">
    <source>
        <dbReference type="EMBL" id="EMC97258.1"/>
    </source>
</evidence>
<dbReference type="KEGG" id="bcom:BAUCODRAFT_33002"/>
<dbReference type="HOGENOM" id="CLU_2399344_0_0_1"/>
<protein>
    <submittedName>
        <fullName evidence="1">Uncharacterized protein</fullName>
    </submittedName>
</protein>
<dbReference type="RefSeq" id="XP_007675219.1">
    <property type="nucleotide sequence ID" value="XM_007677029.1"/>
</dbReference>
<dbReference type="GeneID" id="19111921"/>
<reference evidence="1 2" key="1">
    <citation type="journal article" date="2012" name="PLoS Pathog.">
        <title>Diverse lifestyles and strategies of plant pathogenesis encoded in the genomes of eighteen Dothideomycetes fungi.</title>
        <authorList>
            <person name="Ohm R.A."/>
            <person name="Feau N."/>
            <person name="Henrissat B."/>
            <person name="Schoch C.L."/>
            <person name="Horwitz B.A."/>
            <person name="Barry K.W."/>
            <person name="Condon B.J."/>
            <person name="Copeland A.C."/>
            <person name="Dhillon B."/>
            <person name="Glaser F."/>
            <person name="Hesse C.N."/>
            <person name="Kosti I."/>
            <person name="LaButti K."/>
            <person name="Lindquist E.A."/>
            <person name="Lucas S."/>
            <person name="Salamov A.A."/>
            <person name="Bradshaw R.E."/>
            <person name="Ciuffetti L."/>
            <person name="Hamelin R.C."/>
            <person name="Kema G.H.J."/>
            <person name="Lawrence C."/>
            <person name="Scott J.A."/>
            <person name="Spatafora J.W."/>
            <person name="Turgeon B.G."/>
            <person name="de Wit P.J.G.M."/>
            <person name="Zhong S."/>
            <person name="Goodwin S.B."/>
            <person name="Grigoriev I.V."/>
        </authorList>
    </citation>
    <scope>NUCLEOTIDE SEQUENCE [LARGE SCALE GENOMIC DNA]</scope>
    <source>
        <strain evidence="1 2">UAMH 10762</strain>
    </source>
</reference>
<dbReference type="EMBL" id="KB445554">
    <property type="protein sequence ID" value="EMC97258.1"/>
    <property type="molecule type" value="Genomic_DNA"/>
</dbReference>
<dbReference type="AlphaFoldDB" id="M2N019"/>